<evidence type="ECO:0000256" key="1">
    <source>
        <dbReference type="SAM" id="Phobius"/>
    </source>
</evidence>
<feature type="non-terminal residue" evidence="2">
    <location>
        <position position="236"/>
    </location>
</feature>
<accession>A0A383DE58</accession>
<name>A0A383DE58_9ZZZZ</name>
<dbReference type="Gene3D" id="1.25.40.10">
    <property type="entry name" value="Tetratricopeptide repeat domain"/>
    <property type="match status" value="1"/>
</dbReference>
<dbReference type="InterPro" id="IPR011990">
    <property type="entry name" value="TPR-like_helical_dom_sf"/>
</dbReference>
<keyword evidence="1" id="KW-0472">Membrane</keyword>
<feature type="transmembrane region" description="Helical" evidence="1">
    <location>
        <begin position="21"/>
        <end position="42"/>
    </location>
</feature>
<organism evidence="2">
    <name type="scientific">marine metagenome</name>
    <dbReference type="NCBI Taxonomy" id="408172"/>
    <lineage>
        <taxon>unclassified sequences</taxon>
        <taxon>metagenomes</taxon>
        <taxon>ecological metagenomes</taxon>
    </lineage>
</organism>
<reference evidence="2" key="1">
    <citation type="submission" date="2018-05" db="EMBL/GenBank/DDBJ databases">
        <authorList>
            <person name="Lanie J.A."/>
            <person name="Ng W.-L."/>
            <person name="Kazmierczak K.M."/>
            <person name="Andrzejewski T.M."/>
            <person name="Davidsen T.M."/>
            <person name="Wayne K.J."/>
            <person name="Tettelin H."/>
            <person name="Glass J.I."/>
            <person name="Rusch D."/>
            <person name="Podicherti R."/>
            <person name="Tsui H.-C.T."/>
            <person name="Winkler M.E."/>
        </authorList>
    </citation>
    <scope>NUCLEOTIDE SEQUENCE</scope>
</reference>
<keyword evidence="1" id="KW-0812">Transmembrane</keyword>
<gene>
    <name evidence="2" type="ORF">METZ01_LOCUS495641</name>
</gene>
<evidence type="ECO:0008006" key="3">
    <source>
        <dbReference type="Google" id="ProtNLM"/>
    </source>
</evidence>
<sequence>ILARPTSIGERVYRKAKKNKTAVFAGMIAILVSVILFGVVLWNMGEADRQKLKEYRLEAASRIKIERDLSNWVKKAEAAFAAGDVESAQKLCLQTLTVSNQVKDRPPPPDPYRSRPELGILSRPLKLPKTETHFLLSRIHIYRGDEVSAMADLVKAYHSGMTERPDPNPLTPKILLTLGQQFGGKDEWDRSIGAYKALRRQFPDTKESAEAAASLFDTYAKTGDVKSAWKWGNQAL</sequence>
<feature type="non-terminal residue" evidence="2">
    <location>
        <position position="1"/>
    </location>
</feature>
<protein>
    <recommendedName>
        <fullName evidence="3">Outer membrane lipoprotein BamD-like domain-containing protein</fullName>
    </recommendedName>
</protein>
<proteinExistence type="predicted"/>
<dbReference type="EMBL" id="UINC01216590">
    <property type="protein sequence ID" value="SVE42787.1"/>
    <property type="molecule type" value="Genomic_DNA"/>
</dbReference>
<keyword evidence="1" id="KW-1133">Transmembrane helix</keyword>
<dbReference type="AlphaFoldDB" id="A0A383DE58"/>
<dbReference type="SUPFAM" id="SSF48452">
    <property type="entry name" value="TPR-like"/>
    <property type="match status" value="1"/>
</dbReference>
<evidence type="ECO:0000313" key="2">
    <source>
        <dbReference type="EMBL" id="SVE42787.1"/>
    </source>
</evidence>